<dbReference type="Gene3D" id="3.30.1120.70">
    <property type="match status" value="1"/>
</dbReference>
<proteinExistence type="predicted"/>
<evidence type="ECO:0000256" key="1">
    <source>
        <dbReference type="SAM" id="MobiDB-lite"/>
    </source>
</evidence>
<dbReference type="OrthoDB" id="7592047at2"/>
<dbReference type="Proteomes" id="UP000282125">
    <property type="component" value="Unassembled WGS sequence"/>
</dbReference>
<accession>A0A3P3DCF0</accession>
<dbReference type="AlphaFoldDB" id="A0A3P3DCF0"/>
<dbReference type="InterPro" id="IPR006944">
    <property type="entry name" value="Phage/GTA_portal"/>
</dbReference>
<reference evidence="2 3" key="1">
    <citation type="submission" date="2018-11" db="EMBL/GenBank/DDBJ databases">
        <title>Gemmobacter sp. nov., YIM 102744-1 draft genome.</title>
        <authorList>
            <person name="Li G."/>
            <person name="Jiang Y."/>
        </authorList>
    </citation>
    <scope>NUCLEOTIDE SEQUENCE [LARGE SCALE GENOMIC DNA]</scope>
    <source>
        <strain evidence="2 3">YIM 102744-1</strain>
    </source>
</reference>
<dbReference type="Gene3D" id="1.20.1270.210">
    <property type="match status" value="1"/>
</dbReference>
<evidence type="ECO:0000313" key="3">
    <source>
        <dbReference type="Proteomes" id="UP000282125"/>
    </source>
</evidence>
<dbReference type="InterPro" id="IPR006427">
    <property type="entry name" value="Portal_HK97"/>
</dbReference>
<feature type="region of interest" description="Disordered" evidence="1">
    <location>
        <begin position="384"/>
        <end position="407"/>
    </location>
</feature>
<dbReference type="Pfam" id="PF04860">
    <property type="entry name" value="Phage_portal"/>
    <property type="match status" value="1"/>
</dbReference>
<dbReference type="NCBIfam" id="TIGR01537">
    <property type="entry name" value="portal_HK97"/>
    <property type="match status" value="1"/>
</dbReference>
<evidence type="ECO:0000313" key="2">
    <source>
        <dbReference type="EMBL" id="RRH72003.1"/>
    </source>
</evidence>
<gene>
    <name evidence="2" type="ORF">EG244_15935</name>
</gene>
<keyword evidence="3" id="KW-1185">Reference proteome</keyword>
<dbReference type="EMBL" id="RRAZ01000028">
    <property type="protein sequence ID" value="RRH72003.1"/>
    <property type="molecule type" value="Genomic_DNA"/>
</dbReference>
<dbReference type="Gene3D" id="3.40.140.120">
    <property type="match status" value="1"/>
</dbReference>
<dbReference type="RefSeq" id="WP_124966174.1">
    <property type="nucleotide sequence ID" value="NZ_RRAZ01000028.1"/>
</dbReference>
<feature type="compositionally biased region" description="Polar residues" evidence="1">
    <location>
        <begin position="392"/>
        <end position="407"/>
    </location>
</feature>
<name>A0A3P3DCF0_9RHOB</name>
<sequence>MANIPQRLRAAARLITGKVDPVRHVKMDPVVRPTGTSTVARKTVTVDSAMQLSTVWACIRLISETVATLPLVLYETSDDGQRMVAMNDPLHPLLLRAPNADNTAVEFWEGVTISLCLFGNAYARKEMMGARLIALTPLAADKMAVSRNTQGALVYRYTGKEAKGEYREDQIFHVRGFGGAGDTGLSPIAFARQTIGTAIATEELAGSIFANGARPSGILTSEQLLKPDQRQQLRENIVEPFIGSEKAGGIMVLEAGLKFQTVTMTPEDSQFLQTRAFQVEEICRWFRVPPFMVGHTEKSTSWGSGLEQQLIAFLTFALGPYLRRIEQAVQRSLIAPEARARLKPEFKVEGLLRTDSAARAGFYTVMVQNGIMTRNEVRRLENLPPMDGGDTLTVQSQNVPLGKQPQE</sequence>
<comment type="caution">
    <text evidence="2">The sequence shown here is derived from an EMBL/GenBank/DDBJ whole genome shotgun (WGS) entry which is preliminary data.</text>
</comment>
<organism evidence="2 3">
    <name type="scientific">Falsigemmobacter faecalis</name>
    <dbReference type="NCBI Taxonomy" id="2488730"/>
    <lineage>
        <taxon>Bacteria</taxon>
        <taxon>Pseudomonadati</taxon>
        <taxon>Pseudomonadota</taxon>
        <taxon>Alphaproteobacteria</taxon>
        <taxon>Rhodobacterales</taxon>
        <taxon>Paracoccaceae</taxon>
        <taxon>Falsigemmobacter</taxon>
    </lineage>
</organism>
<protein>
    <submittedName>
        <fullName evidence="2">Phage portal protein</fullName>
    </submittedName>
</protein>